<dbReference type="Gene3D" id="1.20.58.760">
    <property type="entry name" value="Peptidase M41"/>
    <property type="match status" value="1"/>
</dbReference>
<dbReference type="Pfam" id="PF01434">
    <property type="entry name" value="Peptidase_M41"/>
    <property type="match status" value="1"/>
</dbReference>
<dbReference type="InterPro" id="IPR027417">
    <property type="entry name" value="P-loop_NTPase"/>
</dbReference>
<sequence length="1314" mass="151818">MYSTSTPPPFTTTTTTLLPTLPPSLQTPFFTFPARHRQHRRQTRTTLQVKPSHKPLTTCTATNAIQFPNLSPVIKQEGKPTPRNDETVLNQLAKPIALALFWVVIGLCPIRGFQSPALAAPVASEAIGNTKTREKEEESSWKGHEYSNCTRKLLETVSELIRVMEEVRSDNGDLKKVEVALRNVKMRRKELEEEILSGMYAELRVLKGEKEVLMSHSDEILDAVGWAKREQESLLRKLGGGEEGNERAAKLEEEVIDGEKEYNEVWEKIGKIEDAILRRETLALSVGVRELSFIQRESELLVEGFKRKMRERDSGSVSKCSLTKLSKYDIQKELQAAQRQILEQMILPNILEDKYFGHLFDQDSVEFAQRIKQALQESSELQRNMESGIRKKMKKSGAEKRVVVNSSVDEIVKGFPEVELKWMLGGKEVVVPKAVRLHLFHGWKKWREETKADLKRNLIEDVELGKKYVAQRQAKSMFLVNFHNSSKIIYLERILLDRDRVTSKTWYNEERSRWEIDPIAVPYAVSRKLVDNARIRHDWAAMYIFLKGDDKEYYVDIKEFEMLYEDFGGFDGLYLRMLASRIPTAVQLMWIPFSELTFSQQFLLIMRLSHQLVNGLWNTKIVSYVREWTFEKIRNLNDDIVMVIFFPLVEFFIPYPVRMQLGMAWPEYMDQSVGSTWYLKWQSEAEMRFRSRNTDEFQWYFWFFIRTIIYGYVLFNVFRFLKRKIPRVLGFGPIRRDPNFRKLRRVKAYFKYRMQSTRRKKKAGVDPISTAFDQMKRVKNPPIRLRDFASVESMKEEINEVVAFLQNPRAFQEMGARAPRGVLIVGERGTGKTSLALAIAAEAKVPVVEVKAQQLEAGLWVGQSASNVRELFQTARDLAPVIIFVEDFDLFAGVRGKFIHTKKQDHEAFINQLLVELDGFEKQDGVVLMATTRNLKQIDEALQRPGRMDRIFHLQRPTQTEREKILRNAAKETMDFELIDFVDWEKVAEKTALLRPVELKLVPVALEGSAFRSKFLDTDELMSYCSWFATFSSLVPNWVRKTKILKSMSKILVNHLGLTLTKEDLQNVVDLMEPYGQISNGIELLNPPLDWTRETKFPHAVWAAGRGLIALLLPNFDVVDNLWLEPFSWEGIGCTKITKANNEGSLNGNVESRAYLEKTLVFCFGSYVAAQLLLSFGEENILSSSELKQAQEIATRMVIQYGWGPDDSPTIYHHGNAVTALSMGNNHEYEMAAKVEKMYYLAFDKAKEILQKNRVVLEKIVEELLEFEILTGKDLERIVADNGGIREEEPFSISDIHNKEVRSKSRNYWPSYTV</sequence>
<dbReference type="InterPro" id="IPR003593">
    <property type="entry name" value="AAA+_ATPase"/>
</dbReference>
<keyword evidence="2" id="KW-0812">Transmembrane</keyword>
<keyword evidence="2" id="KW-0472">Membrane</keyword>
<dbReference type="GO" id="GO:0004176">
    <property type="term" value="F:ATP-dependent peptidase activity"/>
    <property type="evidence" value="ECO:0007669"/>
    <property type="project" value="InterPro"/>
</dbReference>
<dbReference type="EMBL" id="JAVXUP010002281">
    <property type="protein sequence ID" value="KAK3004271.1"/>
    <property type="molecule type" value="Genomic_DNA"/>
</dbReference>
<feature type="domain" description="AAA+ ATPase" evidence="3">
    <location>
        <begin position="818"/>
        <end position="958"/>
    </location>
</feature>
<gene>
    <name evidence="4" type="ORF">RJ639_019143</name>
</gene>
<dbReference type="InterPro" id="IPR037219">
    <property type="entry name" value="Peptidase_M41-like"/>
</dbReference>
<evidence type="ECO:0000256" key="1">
    <source>
        <dbReference type="ARBA" id="ARBA00022946"/>
    </source>
</evidence>
<keyword evidence="1" id="KW-0809">Transit peptide</keyword>
<dbReference type="Proteomes" id="UP001188597">
    <property type="component" value="Unassembled WGS sequence"/>
</dbReference>
<protein>
    <recommendedName>
        <fullName evidence="3">AAA+ ATPase domain-containing protein</fullName>
    </recommendedName>
</protein>
<dbReference type="GO" id="GO:0009535">
    <property type="term" value="C:chloroplast thylakoid membrane"/>
    <property type="evidence" value="ECO:0007669"/>
    <property type="project" value="TreeGrafter"/>
</dbReference>
<dbReference type="Gene3D" id="3.40.50.300">
    <property type="entry name" value="P-loop containing nucleotide triphosphate hydrolases"/>
    <property type="match status" value="1"/>
</dbReference>
<feature type="transmembrane region" description="Helical" evidence="2">
    <location>
        <begin position="699"/>
        <end position="718"/>
    </location>
</feature>
<dbReference type="GO" id="GO:0006508">
    <property type="term" value="P:proteolysis"/>
    <property type="evidence" value="ECO:0007669"/>
    <property type="project" value="InterPro"/>
</dbReference>
<dbReference type="GO" id="GO:0016887">
    <property type="term" value="F:ATP hydrolysis activity"/>
    <property type="evidence" value="ECO:0007669"/>
    <property type="project" value="InterPro"/>
</dbReference>
<dbReference type="SUPFAM" id="SSF140990">
    <property type="entry name" value="FtsH protease domain-like"/>
    <property type="match status" value="1"/>
</dbReference>
<evidence type="ECO:0000259" key="3">
    <source>
        <dbReference type="SMART" id="SM00382"/>
    </source>
</evidence>
<proteinExistence type="predicted"/>
<keyword evidence="2" id="KW-1133">Transmembrane helix</keyword>
<dbReference type="GO" id="GO:0004222">
    <property type="term" value="F:metalloendopeptidase activity"/>
    <property type="evidence" value="ECO:0007669"/>
    <property type="project" value="InterPro"/>
</dbReference>
<accession>A0AA88V8X8</accession>
<dbReference type="FunFam" id="3.40.50.300:FF:001891">
    <property type="entry name" value="ATP-dependent zinc metalloprotease FtsH 3"/>
    <property type="match status" value="1"/>
</dbReference>
<dbReference type="InterPro" id="IPR003959">
    <property type="entry name" value="ATPase_AAA_core"/>
</dbReference>
<dbReference type="SMART" id="SM00382">
    <property type="entry name" value="AAA"/>
    <property type="match status" value="1"/>
</dbReference>
<evidence type="ECO:0000313" key="5">
    <source>
        <dbReference type="Proteomes" id="UP001188597"/>
    </source>
</evidence>
<evidence type="ECO:0000313" key="4">
    <source>
        <dbReference type="EMBL" id="KAK3004271.1"/>
    </source>
</evidence>
<name>A0AA88V8X8_9ASTE</name>
<dbReference type="PANTHER" id="PTHR23076">
    <property type="entry name" value="METALLOPROTEASE M41 FTSH"/>
    <property type="match status" value="1"/>
</dbReference>
<dbReference type="PANTHER" id="PTHR23076:SF58">
    <property type="entry name" value="INACTIVE ATP-DEPENDENT ZINC METALLOPROTEASE FTSHI 5, CHLOROPLASTIC-RELATED"/>
    <property type="match status" value="1"/>
</dbReference>
<dbReference type="InterPro" id="IPR000642">
    <property type="entry name" value="Peptidase_M41"/>
</dbReference>
<evidence type="ECO:0000256" key="2">
    <source>
        <dbReference type="SAM" id="Phobius"/>
    </source>
</evidence>
<keyword evidence="5" id="KW-1185">Reference proteome</keyword>
<comment type="caution">
    <text evidence="4">The sequence shown here is derived from an EMBL/GenBank/DDBJ whole genome shotgun (WGS) entry which is preliminary data.</text>
</comment>
<reference evidence="4" key="1">
    <citation type="submission" date="2022-12" db="EMBL/GenBank/DDBJ databases">
        <title>Draft genome assemblies for two species of Escallonia (Escalloniales).</title>
        <authorList>
            <person name="Chanderbali A."/>
            <person name="Dervinis C."/>
            <person name="Anghel I."/>
            <person name="Soltis D."/>
            <person name="Soltis P."/>
            <person name="Zapata F."/>
        </authorList>
    </citation>
    <scope>NUCLEOTIDE SEQUENCE</scope>
    <source>
        <strain evidence="4">UCBG64.0493</strain>
        <tissue evidence="4">Leaf</tissue>
    </source>
</reference>
<dbReference type="GO" id="GO:0005524">
    <property type="term" value="F:ATP binding"/>
    <property type="evidence" value="ECO:0007669"/>
    <property type="project" value="InterPro"/>
</dbReference>
<dbReference type="SUPFAM" id="SSF52540">
    <property type="entry name" value="P-loop containing nucleoside triphosphate hydrolases"/>
    <property type="match status" value="1"/>
</dbReference>
<organism evidence="4 5">
    <name type="scientific">Escallonia herrerae</name>
    <dbReference type="NCBI Taxonomy" id="1293975"/>
    <lineage>
        <taxon>Eukaryota</taxon>
        <taxon>Viridiplantae</taxon>
        <taxon>Streptophyta</taxon>
        <taxon>Embryophyta</taxon>
        <taxon>Tracheophyta</taxon>
        <taxon>Spermatophyta</taxon>
        <taxon>Magnoliopsida</taxon>
        <taxon>eudicotyledons</taxon>
        <taxon>Gunneridae</taxon>
        <taxon>Pentapetalae</taxon>
        <taxon>asterids</taxon>
        <taxon>campanulids</taxon>
        <taxon>Escalloniales</taxon>
        <taxon>Escalloniaceae</taxon>
        <taxon>Escallonia</taxon>
    </lineage>
</organism>
<dbReference type="Pfam" id="PF00004">
    <property type="entry name" value="AAA"/>
    <property type="match status" value="1"/>
</dbReference>